<accession>A0ABV6UMK7</accession>
<evidence type="ECO:0000313" key="3">
    <source>
        <dbReference type="EMBL" id="MFC1402684.1"/>
    </source>
</evidence>
<keyword evidence="4" id="KW-1185">Reference proteome</keyword>
<dbReference type="InterPro" id="IPR050855">
    <property type="entry name" value="NDM-1-like"/>
</dbReference>
<dbReference type="SUPFAM" id="SSF56281">
    <property type="entry name" value="Metallo-hydrolase/oxidoreductase"/>
    <property type="match status" value="1"/>
</dbReference>
<dbReference type="InterPro" id="IPR036866">
    <property type="entry name" value="RibonucZ/Hydroxyglut_hydro"/>
</dbReference>
<comment type="caution">
    <text evidence="3">The sequence shown here is derived from an EMBL/GenBank/DDBJ whole genome shotgun (WGS) entry which is preliminary data.</text>
</comment>
<dbReference type="PANTHER" id="PTHR42951:SF4">
    <property type="entry name" value="ACYL-COENZYME A THIOESTERASE MBLAC2"/>
    <property type="match status" value="1"/>
</dbReference>
<name>A0ABV6UMK7_9ACTN</name>
<evidence type="ECO:0000256" key="1">
    <source>
        <dbReference type="SAM" id="MobiDB-lite"/>
    </source>
</evidence>
<dbReference type="Pfam" id="PF00753">
    <property type="entry name" value="Lactamase_B"/>
    <property type="match status" value="1"/>
</dbReference>
<reference evidence="3 4" key="1">
    <citation type="submission" date="2024-09" db="EMBL/GenBank/DDBJ databases">
        <authorList>
            <person name="Lee S.D."/>
        </authorList>
    </citation>
    <scope>NUCLEOTIDE SEQUENCE [LARGE SCALE GENOMIC DNA]</scope>
    <source>
        <strain evidence="3 4">N1-5</strain>
    </source>
</reference>
<gene>
    <name evidence="3" type="ORF">ACEZDJ_15455</name>
</gene>
<dbReference type="CDD" id="cd16282">
    <property type="entry name" value="metallo-hydrolase-like_MBL-fold"/>
    <property type="match status" value="1"/>
</dbReference>
<organism evidence="3 4">
    <name type="scientific">Streptacidiphilus cavernicola</name>
    <dbReference type="NCBI Taxonomy" id="3342716"/>
    <lineage>
        <taxon>Bacteria</taxon>
        <taxon>Bacillati</taxon>
        <taxon>Actinomycetota</taxon>
        <taxon>Actinomycetes</taxon>
        <taxon>Kitasatosporales</taxon>
        <taxon>Streptomycetaceae</taxon>
        <taxon>Streptacidiphilus</taxon>
    </lineage>
</organism>
<feature type="compositionally biased region" description="Basic and acidic residues" evidence="1">
    <location>
        <begin position="12"/>
        <end position="22"/>
    </location>
</feature>
<evidence type="ECO:0000259" key="2">
    <source>
        <dbReference type="SMART" id="SM00849"/>
    </source>
</evidence>
<proteinExistence type="predicted"/>
<dbReference type="InterPro" id="IPR001279">
    <property type="entry name" value="Metallo-B-lactamas"/>
</dbReference>
<dbReference type="Proteomes" id="UP001592528">
    <property type="component" value="Unassembled WGS sequence"/>
</dbReference>
<feature type="region of interest" description="Disordered" evidence="1">
    <location>
        <begin position="1"/>
        <end position="22"/>
    </location>
</feature>
<evidence type="ECO:0000313" key="4">
    <source>
        <dbReference type="Proteomes" id="UP001592528"/>
    </source>
</evidence>
<dbReference type="Gene3D" id="3.60.15.10">
    <property type="entry name" value="Ribonuclease Z/Hydroxyacylglutathione hydrolase-like"/>
    <property type="match status" value="1"/>
</dbReference>
<dbReference type="SMART" id="SM00849">
    <property type="entry name" value="Lactamase_B"/>
    <property type="match status" value="1"/>
</dbReference>
<dbReference type="EMBL" id="JBHEZZ010000007">
    <property type="protein sequence ID" value="MFC1402684.1"/>
    <property type="molecule type" value="Genomic_DNA"/>
</dbReference>
<dbReference type="RefSeq" id="WP_232242113.1">
    <property type="nucleotide sequence ID" value="NZ_JBHEZZ010000007.1"/>
</dbReference>
<protein>
    <submittedName>
        <fullName evidence="3">MBL fold metallo-hydrolase</fullName>
    </submittedName>
</protein>
<sequence length="318" mass="33706">MVTIRPTGPTRAEADRPEPARPRLEEVAEGVFAHIQPDGGWCLNNAGVLVDEGRAALVDTAATERRALLLRQALATVAPEEPEVLVNTHHHSDHTFGNSLFGPGTTVVAHERTRQESAEAGLGLQGLWPGVDWGAVSVRLPALTFRDTLTLHLGGLRVELIHVGPAHTTNDTVVWIPDRGVLFTGDVVMSGVTPYALMGSVEGSLRALDQLAGLHPRVVVPGHGAVGGPGLIDANRAYFAWIQQLDTEARAAGLTPLQAAKDADLGGFADLLDSERLVSNLHRARLEAEGAAPGAPIDILGSFREMVEYHGGLPTCHA</sequence>
<feature type="domain" description="Metallo-beta-lactamase" evidence="2">
    <location>
        <begin position="43"/>
        <end position="223"/>
    </location>
</feature>
<dbReference type="PANTHER" id="PTHR42951">
    <property type="entry name" value="METALLO-BETA-LACTAMASE DOMAIN-CONTAINING"/>
    <property type="match status" value="1"/>
</dbReference>